<dbReference type="InterPro" id="IPR041588">
    <property type="entry name" value="Integrase_H2C2"/>
</dbReference>
<dbReference type="SUPFAM" id="SSF53098">
    <property type="entry name" value="Ribonuclease H-like"/>
    <property type="match status" value="1"/>
</dbReference>
<dbReference type="PANTHER" id="PTHR37984">
    <property type="entry name" value="PROTEIN CBG26694"/>
    <property type="match status" value="1"/>
</dbReference>
<organism evidence="3 4">
    <name type="scientific">Aphis glycines</name>
    <name type="common">Soybean aphid</name>
    <dbReference type="NCBI Taxonomy" id="307491"/>
    <lineage>
        <taxon>Eukaryota</taxon>
        <taxon>Metazoa</taxon>
        <taxon>Ecdysozoa</taxon>
        <taxon>Arthropoda</taxon>
        <taxon>Hexapoda</taxon>
        <taxon>Insecta</taxon>
        <taxon>Pterygota</taxon>
        <taxon>Neoptera</taxon>
        <taxon>Paraneoptera</taxon>
        <taxon>Hemiptera</taxon>
        <taxon>Sternorrhyncha</taxon>
        <taxon>Aphidomorpha</taxon>
        <taxon>Aphidoidea</taxon>
        <taxon>Aphididae</taxon>
        <taxon>Aphidini</taxon>
        <taxon>Aphis</taxon>
        <taxon>Aphis</taxon>
    </lineage>
</organism>
<dbReference type="OrthoDB" id="6620541at2759"/>
<dbReference type="Pfam" id="PF00665">
    <property type="entry name" value="rve"/>
    <property type="match status" value="1"/>
</dbReference>
<dbReference type="InterPro" id="IPR050951">
    <property type="entry name" value="Retrovirus_Pol_polyprotein"/>
</dbReference>
<protein>
    <recommendedName>
        <fullName evidence="1">RNA-directed DNA polymerase</fullName>
        <ecNumber evidence="1">2.7.7.49</ecNumber>
    </recommendedName>
</protein>
<dbReference type="GO" id="GO:0015074">
    <property type="term" value="P:DNA integration"/>
    <property type="evidence" value="ECO:0007669"/>
    <property type="project" value="InterPro"/>
</dbReference>
<keyword evidence="4" id="KW-1185">Reference proteome</keyword>
<dbReference type="GO" id="GO:0003964">
    <property type="term" value="F:RNA-directed DNA polymerase activity"/>
    <property type="evidence" value="ECO:0007669"/>
    <property type="project" value="UniProtKB-EC"/>
</dbReference>
<name>A0A6G0TZ63_APHGL</name>
<evidence type="ECO:0000313" key="4">
    <source>
        <dbReference type="Proteomes" id="UP000475862"/>
    </source>
</evidence>
<dbReference type="InterPro" id="IPR036397">
    <property type="entry name" value="RNaseH_sf"/>
</dbReference>
<evidence type="ECO:0000256" key="1">
    <source>
        <dbReference type="ARBA" id="ARBA00012493"/>
    </source>
</evidence>
<evidence type="ECO:0000313" key="3">
    <source>
        <dbReference type="EMBL" id="KAE9541100.1"/>
    </source>
</evidence>
<dbReference type="GO" id="GO:0003676">
    <property type="term" value="F:nucleic acid binding"/>
    <property type="evidence" value="ECO:0007669"/>
    <property type="project" value="InterPro"/>
</dbReference>
<accession>A0A6G0TZ63</accession>
<evidence type="ECO:0000259" key="2">
    <source>
        <dbReference type="PROSITE" id="PS50994"/>
    </source>
</evidence>
<dbReference type="Gene3D" id="3.30.420.10">
    <property type="entry name" value="Ribonuclease H-like superfamily/Ribonuclease H"/>
    <property type="match status" value="1"/>
</dbReference>
<comment type="caution">
    <text evidence="3">The sequence shown here is derived from an EMBL/GenBank/DDBJ whole genome shotgun (WGS) entry which is preliminary data.</text>
</comment>
<dbReference type="PANTHER" id="PTHR37984:SF5">
    <property type="entry name" value="PROTEIN NYNRIN-LIKE"/>
    <property type="match status" value="1"/>
</dbReference>
<dbReference type="EC" id="2.7.7.49" evidence="1"/>
<reference evidence="3 4" key="1">
    <citation type="submission" date="2019-08" db="EMBL/GenBank/DDBJ databases">
        <title>The genome of the soybean aphid Biotype 1, its phylome, world population structure and adaptation to the North American continent.</title>
        <authorList>
            <person name="Giordano R."/>
            <person name="Donthu R.K."/>
            <person name="Hernandez A.G."/>
            <person name="Wright C.L."/>
            <person name="Zimin A.V."/>
        </authorList>
    </citation>
    <scope>NUCLEOTIDE SEQUENCE [LARGE SCALE GENOMIC DNA]</scope>
    <source>
        <tissue evidence="3">Whole aphids</tissue>
    </source>
</reference>
<gene>
    <name evidence="3" type="ORF">AGLY_004345</name>
</gene>
<dbReference type="Pfam" id="PF17921">
    <property type="entry name" value="Integrase_H2C2"/>
    <property type="match status" value="1"/>
</dbReference>
<sequence>MIGNLANLQRLDIKLKRIINTKNEYVTIKDKIVFVKDKTENNWRVVIPGQIANMITQETQEIMGHLGRYKTYHALKRICIFKNMHKIVASIVRNCDNCQKSKPINYQSSGPKKSHKPKTPFETVSIDLMGPLPTGRGGTHYILAILDTFSKYIRLYALKKASAKAIINRLEQDYIPNTVKPQSILTDNGIQFTGKLWKTKLHELNIIIKHSTKYHPQSNPVERYNREIGRLLRTYCCDQHTKWLNYLENIEDWMNKVRSELTEMTPWKIIKGEIPKQPLEDIIKFPE</sequence>
<proteinExistence type="predicted"/>
<dbReference type="AlphaFoldDB" id="A0A6G0TZ63"/>
<dbReference type="PROSITE" id="PS50994">
    <property type="entry name" value="INTEGRASE"/>
    <property type="match status" value="1"/>
</dbReference>
<dbReference type="EMBL" id="VYZN01000013">
    <property type="protein sequence ID" value="KAE9541100.1"/>
    <property type="molecule type" value="Genomic_DNA"/>
</dbReference>
<dbReference type="Proteomes" id="UP000475862">
    <property type="component" value="Unassembled WGS sequence"/>
</dbReference>
<dbReference type="InterPro" id="IPR012337">
    <property type="entry name" value="RNaseH-like_sf"/>
</dbReference>
<dbReference type="Gene3D" id="1.10.340.70">
    <property type="match status" value="1"/>
</dbReference>
<feature type="domain" description="Integrase catalytic" evidence="2">
    <location>
        <begin position="116"/>
        <end position="274"/>
    </location>
</feature>
<dbReference type="InterPro" id="IPR001584">
    <property type="entry name" value="Integrase_cat-core"/>
</dbReference>